<evidence type="ECO:0000256" key="17">
    <source>
        <dbReference type="SAM" id="MobiDB-lite"/>
    </source>
</evidence>
<dbReference type="FunFam" id="3.40.50.10810:FF:000043">
    <property type="entry name" value="Transcription termination factor 2"/>
    <property type="match status" value="1"/>
</dbReference>
<accession>A0AAW2IC52</accession>
<keyword evidence="11" id="KW-0804">Transcription</keyword>
<evidence type="ECO:0000256" key="10">
    <source>
        <dbReference type="ARBA" id="ARBA00023125"/>
    </source>
</evidence>
<feature type="domain" description="Helicase C-terminal" evidence="19">
    <location>
        <begin position="740"/>
        <end position="902"/>
    </location>
</feature>
<feature type="compositionally biased region" description="Polar residues" evidence="17">
    <location>
        <begin position="163"/>
        <end position="182"/>
    </location>
</feature>
<evidence type="ECO:0000256" key="13">
    <source>
        <dbReference type="ARBA" id="ARBA00070113"/>
    </source>
</evidence>
<keyword evidence="3" id="KW-0806">Transcription termination</keyword>
<dbReference type="SMART" id="SM00490">
    <property type="entry name" value="HELICc"/>
    <property type="match status" value="1"/>
</dbReference>
<keyword evidence="9" id="KW-0805">Transcription regulation</keyword>
<dbReference type="SUPFAM" id="SSF52540">
    <property type="entry name" value="P-loop containing nucleoside triphosphate hydrolases"/>
    <property type="match status" value="2"/>
</dbReference>
<dbReference type="GO" id="GO:0003677">
    <property type="term" value="F:DNA binding"/>
    <property type="evidence" value="ECO:0007669"/>
    <property type="project" value="UniProtKB-KW"/>
</dbReference>
<dbReference type="GO" id="GO:0006353">
    <property type="term" value="P:DNA-templated transcription termination"/>
    <property type="evidence" value="ECO:0007669"/>
    <property type="project" value="UniProtKB-KW"/>
</dbReference>
<dbReference type="GO" id="GO:0005737">
    <property type="term" value="C:cytoplasm"/>
    <property type="evidence" value="ECO:0007669"/>
    <property type="project" value="UniProtKB-ARBA"/>
</dbReference>
<keyword evidence="12" id="KW-0539">Nucleus</keyword>
<evidence type="ECO:0000259" key="19">
    <source>
        <dbReference type="PROSITE" id="PS51194"/>
    </source>
</evidence>
<evidence type="ECO:0000313" key="20">
    <source>
        <dbReference type="EMBL" id="KAL0279942.1"/>
    </source>
</evidence>
<dbReference type="Gene3D" id="3.40.50.300">
    <property type="entry name" value="P-loop containing nucleotide triphosphate hydrolases"/>
    <property type="match status" value="1"/>
</dbReference>
<feature type="compositionally biased region" description="Polar residues" evidence="17">
    <location>
        <begin position="35"/>
        <end position="50"/>
    </location>
</feature>
<feature type="compositionally biased region" description="Polar residues" evidence="17">
    <location>
        <begin position="102"/>
        <end position="116"/>
    </location>
</feature>
<protein>
    <recommendedName>
        <fullName evidence="13">Transcription termination factor 2</fullName>
    </recommendedName>
    <alternativeName>
        <fullName evidence="15">RNA polymerase II termination factor</fullName>
    </alternativeName>
    <alternativeName>
        <fullName evidence="14">Transcription release factor 2</fullName>
    </alternativeName>
</protein>
<dbReference type="InterPro" id="IPR049730">
    <property type="entry name" value="SNF2/RAD54-like_C"/>
</dbReference>
<feature type="compositionally biased region" description="Acidic residues" evidence="17">
    <location>
        <begin position="18"/>
        <end position="27"/>
    </location>
</feature>
<dbReference type="InterPro" id="IPR001650">
    <property type="entry name" value="Helicase_C-like"/>
</dbReference>
<dbReference type="SMART" id="SM00487">
    <property type="entry name" value="DEXDc"/>
    <property type="match status" value="1"/>
</dbReference>
<proteinExistence type="inferred from homology"/>
<feature type="compositionally biased region" description="Acidic residues" evidence="17">
    <location>
        <begin position="81"/>
        <end position="91"/>
    </location>
</feature>
<evidence type="ECO:0000256" key="15">
    <source>
        <dbReference type="ARBA" id="ARBA00082628"/>
    </source>
</evidence>
<dbReference type="InterPro" id="IPR027417">
    <property type="entry name" value="P-loop_NTPase"/>
</dbReference>
<dbReference type="Gene3D" id="3.40.50.10810">
    <property type="entry name" value="Tandem AAA-ATPase domain"/>
    <property type="match status" value="1"/>
</dbReference>
<dbReference type="EMBL" id="JARGDH010000001">
    <property type="protein sequence ID" value="KAL0279942.1"/>
    <property type="molecule type" value="Genomic_DNA"/>
</dbReference>
<keyword evidence="7" id="KW-0347">Helicase</keyword>
<evidence type="ECO:0000256" key="4">
    <source>
        <dbReference type="ARBA" id="ARBA00022553"/>
    </source>
</evidence>
<evidence type="ECO:0000259" key="18">
    <source>
        <dbReference type="PROSITE" id="PS51192"/>
    </source>
</evidence>
<evidence type="ECO:0000256" key="9">
    <source>
        <dbReference type="ARBA" id="ARBA00023015"/>
    </source>
</evidence>
<evidence type="ECO:0000256" key="2">
    <source>
        <dbReference type="ARBA" id="ARBA00007025"/>
    </source>
</evidence>
<dbReference type="GO" id="GO:0005524">
    <property type="term" value="F:ATP binding"/>
    <property type="evidence" value="ECO:0007669"/>
    <property type="project" value="UniProtKB-KW"/>
</dbReference>
<comment type="similarity">
    <text evidence="2">Belongs to the SNF2/RAD54 helicase family.</text>
</comment>
<evidence type="ECO:0000256" key="6">
    <source>
        <dbReference type="ARBA" id="ARBA00022801"/>
    </source>
</evidence>
<comment type="subcellular location">
    <subcellularLocation>
        <location evidence="1">Nucleus</location>
    </subcellularLocation>
</comment>
<evidence type="ECO:0000256" key="14">
    <source>
        <dbReference type="ARBA" id="ARBA00079067"/>
    </source>
</evidence>
<dbReference type="InterPro" id="IPR050628">
    <property type="entry name" value="SNF2_RAD54_helicase_TF"/>
</dbReference>
<evidence type="ECO:0000256" key="7">
    <source>
        <dbReference type="ARBA" id="ARBA00022806"/>
    </source>
</evidence>
<dbReference type="GO" id="GO:0016787">
    <property type="term" value="F:hydrolase activity"/>
    <property type="evidence" value="ECO:0007669"/>
    <property type="project" value="UniProtKB-KW"/>
</dbReference>
<dbReference type="InterPro" id="IPR038718">
    <property type="entry name" value="SNF2-like_sf"/>
</dbReference>
<dbReference type="GO" id="GO:0008094">
    <property type="term" value="F:ATP-dependent activity, acting on DNA"/>
    <property type="evidence" value="ECO:0007669"/>
    <property type="project" value="UniProtKB-ARBA"/>
</dbReference>
<dbReference type="PROSITE" id="PS51192">
    <property type="entry name" value="HELICASE_ATP_BIND_1"/>
    <property type="match status" value="1"/>
</dbReference>
<evidence type="ECO:0000256" key="12">
    <source>
        <dbReference type="ARBA" id="ARBA00023242"/>
    </source>
</evidence>
<dbReference type="PANTHER" id="PTHR45626:SF50">
    <property type="entry name" value="TRANSCRIPTION TERMINATION FACTOR 2"/>
    <property type="match status" value="1"/>
</dbReference>
<comment type="caution">
    <text evidence="20">The sequence shown here is derived from an EMBL/GenBank/DDBJ whole genome shotgun (WGS) entry which is preliminary data.</text>
</comment>
<dbReference type="CDD" id="cd18793">
    <property type="entry name" value="SF2_C_SNF"/>
    <property type="match status" value="1"/>
</dbReference>
<dbReference type="Pfam" id="PF00176">
    <property type="entry name" value="SNF2-rel_dom"/>
    <property type="match status" value="1"/>
</dbReference>
<evidence type="ECO:0000256" key="1">
    <source>
        <dbReference type="ARBA" id="ARBA00004123"/>
    </source>
</evidence>
<dbReference type="InterPro" id="IPR000330">
    <property type="entry name" value="SNF2_N"/>
</dbReference>
<feature type="region of interest" description="Disordered" evidence="17">
    <location>
        <begin position="1"/>
        <end position="203"/>
    </location>
</feature>
<evidence type="ECO:0000256" key="8">
    <source>
        <dbReference type="ARBA" id="ARBA00022840"/>
    </source>
</evidence>
<name>A0AAW2IC52_9NEOP</name>
<dbReference type="GO" id="GO:0004386">
    <property type="term" value="F:helicase activity"/>
    <property type="evidence" value="ECO:0007669"/>
    <property type="project" value="UniProtKB-KW"/>
</dbReference>
<evidence type="ECO:0000256" key="11">
    <source>
        <dbReference type="ARBA" id="ARBA00023163"/>
    </source>
</evidence>
<keyword evidence="5" id="KW-0547">Nucleotide-binding</keyword>
<dbReference type="Pfam" id="PF00271">
    <property type="entry name" value="Helicase_C"/>
    <property type="match status" value="1"/>
</dbReference>
<feature type="coiled-coil region" evidence="16">
    <location>
        <begin position="234"/>
        <end position="261"/>
    </location>
</feature>
<dbReference type="PROSITE" id="PS51194">
    <property type="entry name" value="HELICASE_CTER"/>
    <property type="match status" value="1"/>
</dbReference>
<feature type="compositionally biased region" description="Polar residues" evidence="17">
    <location>
        <begin position="190"/>
        <end position="199"/>
    </location>
</feature>
<dbReference type="GO" id="GO:0005634">
    <property type="term" value="C:nucleus"/>
    <property type="evidence" value="ECO:0007669"/>
    <property type="project" value="UniProtKB-SubCell"/>
</dbReference>
<evidence type="ECO:0000256" key="16">
    <source>
        <dbReference type="SAM" id="Coils"/>
    </source>
</evidence>
<keyword evidence="10" id="KW-0238">DNA-binding</keyword>
<evidence type="ECO:0000256" key="3">
    <source>
        <dbReference type="ARBA" id="ARBA00022472"/>
    </source>
</evidence>
<feature type="compositionally biased region" description="Basic and acidic residues" evidence="17">
    <location>
        <begin position="153"/>
        <end position="162"/>
    </location>
</feature>
<organism evidence="20">
    <name type="scientific">Menopon gallinae</name>
    <name type="common">poultry shaft louse</name>
    <dbReference type="NCBI Taxonomy" id="328185"/>
    <lineage>
        <taxon>Eukaryota</taxon>
        <taxon>Metazoa</taxon>
        <taxon>Ecdysozoa</taxon>
        <taxon>Arthropoda</taxon>
        <taxon>Hexapoda</taxon>
        <taxon>Insecta</taxon>
        <taxon>Pterygota</taxon>
        <taxon>Neoptera</taxon>
        <taxon>Paraneoptera</taxon>
        <taxon>Psocodea</taxon>
        <taxon>Troctomorpha</taxon>
        <taxon>Phthiraptera</taxon>
        <taxon>Amblycera</taxon>
        <taxon>Menoponidae</taxon>
        <taxon>Menopon</taxon>
    </lineage>
</organism>
<reference evidence="20" key="1">
    <citation type="journal article" date="2024" name="Gigascience">
        <title>Chromosome-level genome of the poultry shaft louse Menopon gallinae provides insight into the host-switching and adaptive evolution of parasitic lice.</title>
        <authorList>
            <person name="Xu Y."/>
            <person name="Ma L."/>
            <person name="Liu S."/>
            <person name="Liang Y."/>
            <person name="Liu Q."/>
            <person name="He Z."/>
            <person name="Tian L."/>
            <person name="Duan Y."/>
            <person name="Cai W."/>
            <person name="Li H."/>
            <person name="Song F."/>
        </authorList>
    </citation>
    <scope>NUCLEOTIDE SEQUENCE</scope>
    <source>
        <strain evidence="20">Cailab_2023a</strain>
    </source>
</reference>
<dbReference type="InterPro" id="IPR014001">
    <property type="entry name" value="Helicase_ATP-bd"/>
</dbReference>
<feature type="domain" description="Helicase ATP-binding" evidence="18">
    <location>
        <begin position="347"/>
        <end position="535"/>
    </location>
</feature>
<keyword evidence="8" id="KW-0067">ATP-binding</keyword>
<gene>
    <name evidence="20" type="ORF">PYX00_001386</name>
</gene>
<keyword evidence="6" id="KW-0378">Hydrolase</keyword>
<sequence>MGSKPRFEKNNYITDSSESSESEDEVSIDSPDVSLSVSKNQSLQSVEINTSSSEESVIDDSVHNETKYPIDSPQKSIVEESVIDDSSDSEESNACLNRSDGSDSSEVQFIMSSSHEISNDHSKSIISSSTKDFQADANGSRDSDIIVYDVEDSPDKNKDSETSLKANNSDSNCSRGSFNSNSADDDSRVSVKSNKSGASERSMLERQIADKTIAYQNIMRAIRSCDMRKLKDGGKLLEEKMVRCKEELDELNEKLKKLPIEDNRSPKITKNTSENSIFSIKDQNTANLGKIGIQTHRVQAALTVDALVQIHESLTTCPTDNTFEDNPSGLSVELMPHQKYALAWLLWRERQTPSGGILADDMGLGKTLSVIALILRSEEYKKEGNEENEENLQMIDGFRTYKGKTLVVCPASLLGHWEEQIKKHCKPYVLRTVIHHGKTREYQAKKLASYDVVITTYGLMAEENKCDGNGKKGIMFRVRWERIVLDEAHVIRNPKTQKAVAACDLMGTYRWCLTGTPVQNRELDMYSLLRFIRCAPFDDRSVWKRWVDNKSANGIQRLKVVIKSILLRRTKEDLKKIGELNELPNKNIVPVYVQLDEEELKVYHEVLIFSKSLLAEYLRQKEFYSNPDGGNMDKIRRHLKGVEEIKTTEIFVLLLRLRQICCLPGLIHSFLEKETCIENGIEVESPDVEDLYTQMSRMSISAPKAVPEKYNEEKTKNVLLKSNPVFKMERPSAKIRAVLKVVENILKTDDKIVIVSQWANLLKKLKPHFDHLKVGIVTLDGTVPVPLRPKIINDFNRPDSDVRIMLLSLNVGGVGLNLIGGNRLVIFEPHWNPQLESQACDRVYRVGQRKEVHIYKIICKETIEERIESLQKQKLELAQTILQTTGRSGESQARHLTLGDLATLFDI</sequence>
<keyword evidence="4" id="KW-0597">Phosphoprotein</keyword>
<dbReference type="GO" id="GO:0006281">
    <property type="term" value="P:DNA repair"/>
    <property type="evidence" value="ECO:0007669"/>
    <property type="project" value="TreeGrafter"/>
</dbReference>
<keyword evidence="16" id="KW-0175">Coiled coil</keyword>
<dbReference type="AlphaFoldDB" id="A0AAW2IC52"/>
<evidence type="ECO:0000256" key="5">
    <source>
        <dbReference type="ARBA" id="ARBA00022741"/>
    </source>
</evidence>
<dbReference type="PANTHER" id="PTHR45626">
    <property type="entry name" value="TRANSCRIPTION TERMINATION FACTOR 2-RELATED"/>
    <property type="match status" value="1"/>
</dbReference>